<dbReference type="PANTHER" id="PTHR43004:SF3">
    <property type="entry name" value="P-HYDROXYBENZOATE HYDROXYLASE"/>
    <property type="match status" value="1"/>
</dbReference>
<dbReference type="Gene3D" id="3.50.50.60">
    <property type="entry name" value="FAD/NAD(P)-binding domain"/>
    <property type="match status" value="1"/>
</dbReference>
<dbReference type="PANTHER" id="PTHR43004">
    <property type="entry name" value="TRK SYSTEM POTASSIUM UPTAKE PROTEIN"/>
    <property type="match status" value="1"/>
</dbReference>
<proteinExistence type="predicted"/>
<evidence type="ECO:0000259" key="3">
    <source>
        <dbReference type="Pfam" id="PF01494"/>
    </source>
</evidence>
<dbReference type="Proteomes" id="UP001385809">
    <property type="component" value="Unassembled WGS sequence"/>
</dbReference>
<evidence type="ECO:0000256" key="1">
    <source>
        <dbReference type="ARBA" id="ARBA00022630"/>
    </source>
</evidence>
<organism evidence="4 5">
    <name type="scientific">Actinomycetospora aurantiaca</name>
    <dbReference type="NCBI Taxonomy" id="3129233"/>
    <lineage>
        <taxon>Bacteria</taxon>
        <taxon>Bacillati</taxon>
        <taxon>Actinomycetota</taxon>
        <taxon>Actinomycetes</taxon>
        <taxon>Pseudonocardiales</taxon>
        <taxon>Pseudonocardiaceae</taxon>
        <taxon>Actinomycetospora</taxon>
    </lineage>
</organism>
<dbReference type="InterPro" id="IPR050641">
    <property type="entry name" value="RIFMO-like"/>
</dbReference>
<keyword evidence="2" id="KW-0274">FAD</keyword>
<dbReference type="RefSeq" id="WP_337695694.1">
    <property type="nucleotide sequence ID" value="NZ_JBBEGN010000006.1"/>
</dbReference>
<evidence type="ECO:0000313" key="4">
    <source>
        <dbReference type="EMBL" id="MEJ2869116.1"/>
    </source>
</evidence>
<keyword evidence="4" id="KW-0560">Oxidoreductase</keyword>
<keyword evidence="1" id="KW-0285">Flavoprotein</keyword>
<evidence type="ECO:0000256" key="2">
    <source>
        <dbReference type="ARBA" id="ARBA00022827"/>
    </source>
</evidence>
<dbReference type="InterPro" id="IPR036188">
    <property type="entry name" value="FAD/NAD-bd_sf"/>
</dbReference>
<sequence length="393" mass="42338">MDEPEVVIVGAGPAGLVLAWLLQRAGVPYVLLERQSRAEIGTLPKAGIVEYRTAELLRAEGLPLVFDTENRRVEFRTPTTRHLFDYADLTGDRPHYVFPQHRIVAELAQALVDEGAPLHFEQTVTHVDPDAPSITAGGTTYRPRALVGADGAGSVVARALGDRVTVLDRPLAARWLVVSAVTAPLVGHTIYAIHPRGYAAHLRRGPRETRFYLEVPDDVRARDLTHDEVRTDLADRLGEPGALDGVQISVDDLDLRTRVTTPMQAGGVFLLGDAAHLITPAGGKGMNLAVADAVELAHGLVDAHRGDDARLTAYSDTRLPVIMATQGFSDWFLRVLSAFSTDALAGTGAAGFVHGMREGWVRRLRDDPLLARWFAHAYAGVDAGANAGVDADA</sequence>
<dbReference type="SUPFAM" id="SSF51905">
    <property type="entry name" value="FAD/NAD(P)-binding domain"/>
    <property type="match status" value="1"/>
</dbReference>
<accession>A0ABU8MP70</accession>
<keyword evidence="5" id="KW-1185">Reference proteome</keyword>
<gene>
    <name evidence="4" type="ORF">WCD74_15185</name>
</gene>
<reference evidence="4 5" key="1">
    <citation type="submission" date="2024-03" db="EMBL/GenBank/DDBJ databases">
        <title>Actinomycetospora sp. OC33-EN08, a novel actinomycete isolated from wild orchid (Aerides multiflora).</title>
        <authorList>
            <person name="Suriyachadkun C."/>
        </authorList>
    </citation>
    <scope>NUCLEOTIDE SEQUENCE [LARGE SCALE GENOMIC DNA]</scope>
    <source>
        <strain evidence="4 5">OC33-EN08</strain>
    </source>
</reference>
<feature type="domain" description="FAD-binding" evidence="3">
    <location>
        <begin position="5"/>
        <end position="325"/>
    </location>
</feature>
<dbReference type="Gene3D" id="3.30.9.10">
    <property type="entry name" value="D-Amino Acid Oxidase, subunit A, domain 2"/>
    <property type="match status" value="1"/>
</dbReference>
<keyword evidence="4" id="KW-0503">Monooxygenase</keyword>
<dbReference type="SUPFAM" id="SSF54373">
    <property type="entry name" value="FAD-linked reductases, C-terminal domain"/>
    <property type="match status" value="1"/>
</dbReference>
<name>A0ABU8MP70_9PSEU</name>
<dbReference type="EMBL" id="JBBEGN010000006">
    <property type="protein sequence ID" value="MEJ2869116.1"/>
    <property type="molecule type" value="Genomic_DNA"/>
</dbReference>
<comment type="caution">
    <text evidence="4">The sequence shown here is derived from an EMBL/GenBank/DDBJ whole genome shotgun (WGS) entry which is preliminary data.</text>
</comment>
<dbReference type="InterPro" id="IPR002938">
    <property type="entry name" value="FAD-bd"/>
</dbReference>
<protein>
    <submittedName>
        <fullName evidence="4">FAD-dependent monooxygenase</fullName>
    </submittedName>
</protein>
<dbReference type="Pfam" id="PF01494">
    <property type="entry name" value="FAD_binding_3"/>
    <property type="match status" value="1"/>
</dbReference>
<dbReference type="GO" id="GO:0004497">
    <property type="term" value="F:monooxygenase activity"/>
    <property type="evidence" value="ECO:0007669"/>
    <property type="project" value="UniProtKB-KW"/>
</dbReference>
<evidence type="ECO:0000313" key="5">
    <source>
        <dbReference type="Proteomes" id="UP001385809"/>
    </source>
</evidence>
<dbReference type="PRINTS" id="PR00420">
    <property type="entry name" value="RNGMNOXGNASE"/>
</dbReference>